<evidence type="ECO:0000256" key="3">
    <source>
        <dbReference type="ARBA" id="ARBA00012929"/>
    </source>
</evidence>
<dbReference type="EC" id="1.1.1.133" evidence="3 6"/>
<comment type="catalytic activity">
    <reaction evidence="5">
        <text>dTDP-beta-L-rhamnose + NADP(+) = dTDP-4-dehydro-beta-L-rhamnose + NADPH + H(+)</text>
        <dbReference type="Rhea" id="RHEA:21796"/>
        <dbReference type="ChEBI" id="CHEBI:15378"/>
        <dbReference type="ChEBI" id="CHEBI:57510"/>
        <dbReference type="ChEBI" id="CHEBI:57783"/>
        <dbReference type="ChEBI" id="CHEBI:58349"/>
        <dbReference type="ChEBI" id="CHEBI:62830"/>
        <dbReference type="EC" id="1.1.1.133"/>
    </reaction>
</comment>
<dbReference type="PATRIC" id="fig|1605367.3.peg.2985"/>
<gene>
    <name evidence="8" type="ORF">AFM12_08020</name>
</gene>
<reference evidence="8 9" key="1">
    <citation type="submission" date="2015-07" db="EMBL/GenBank/DDBJ databases">
        <title>The draft genome sequence of Leadbetterella sp. JN14-9.</title>
        <authorList>
            <person name="Liu Y."/>
            <person name="Du J."/>
            <person name="Shao Z."/>
        </authorList>
    </citation>
    <scope>NUCLEOTIDE SEQUENCE [LARGE SCALE GENOMIC DNA]</scope>
    <source>
        <strain evidence="8 9">JN14-9</strain>
    </source>
</reference>
<dbReference type="PANTHER" id="PTHR10491:SF4">
    <property type="entry name" value="METHIONINE ADENOSYLTRANSFERASE 2 SUBUNIT BETA"/>
    <property type="match status" value="1"/>
</dbReference>
<evidence type="ECO:0000313" key="9">
    <source>
        <dbReference type="Proteomes" id="UP000050454"/>
    </source>
</evidence>
<evidence type="ECO:0000256" key="2">
    <source>
        <dbReference type="ARBA" id="ARBA00010944"/>
    </source>
</evidence>
<keyword evidence="6" id="KW-0521">NADP</keyword>
<organism evidence="8 9">
    <name type="scientific">Jiulongibacter sediminis</name>
    <dbReference type="NCBI Taxonomy" id="1605367"/>
    <lineage>
        <taxon>Bacteria</taxon>
        <taxon>Pseudomonadati</taxon>
        <taxon>Bacteroidota</taxon>
        <taxon>Cytophagia</taxon>
        <taxon>Cytophagales</taxon>
        <taxon>Leadbetterellaceae</taxon>
        <taxon>Jiulongibacter</taxon>
    </lineage>
</organism>
<evidence type="ECO:0000256" key="1">
    <source>
        <dbReference type="ARBA" id="ARBA00004781"/>
    </source>
</evidence>
<comment type="similarity">
    <text evidence="2 6">Belongs to the dTDP-4-dehydrorhamnose reductase family.</text>
</comment>
<dbReference type="Proteomes" id="UP000050454">
    <property type="component" value="Unassembled WGS sequence"/>
</dbReference>
<comment type="function">
    <text evidence="6">Catalyzes the reduction of dTDP-6-deoxy-L-lyxo-4-hexulose to yield dTDP-L-rhamnose.</text>
</comment>
<dbReference type="EMBL" id="LGTQ01000006">
    <property type="protein sequence ID" value="KPM48554.1"/>
    <property type="molecule type" value="Genomic_DNA"/>
</dbReference>
<dbReference type="InterPro" id="IPR005913">
    <property type="entry name" value="dTDP_dehydrorham_reduct"/>
</dbReference>
<evidence type="ECO:0000256" key="5">
    <source>
        <dbReference type="ARBA" id="ARBA00048200"/>
    </source>
</evidence>
<dbReference type="Gene3D" id="3.40.50.720">
    <property type="entry name" value="NAD(P)-binding Rossmann-like Domain"/>
    <property type="match status" value="1"/>
</dbReference>
<dbReference type="InterPro" id="IPR036291">
    <property type="entry name" value="NAD(P)-bd_dom_sf"/>
</dbReference>
<feature type="domain" description="RmlD-like substrate binding" evidence="7">
    <location>
        <begin position="4"/>
        <end position="224"/>
    </location>
</feature>
<dbReference type="GO" id="GO:0008831">
    <property type="term" value="F:dTDP-4-dehydrorhamnose reductase activity"/>
    <property type="evidence" value="ECO:0007669"/>
    <property type="project" value="UniProtKB-EC"/>
</dbReference>
<sequence>MKRKILVLGANGMAGHVIITHLRKMSEKFEVYSIARTYSEIHPTKLMDISNFQELREYIYSIMPDVIVNCVGILNKMADESQDLAILVNSYLPHFLKNLTKDLKLKVVHISTDCVFSGREGNYTENSVKDGTGTYAQTKSLGEICNSKDLTIRTSIIGPELNINGIGLFNWFMQQKGTINGYKRAIWTGITTIELAKATVAAIEQDLSGIYNLVNGSKISKFDLLVLMNNTFVKSLTIKENSEYAVDKSLVCTRENFDYVVPSYEEMVTEMKSWIDTHTGFYAHYL</sequence>
<name>A0A0P7BV28_9BACT</name>
<dbReference type="InterPro" id="IPR029903">
    <property type="entry name" value="RmlD-like-bd"/>
</dbReference>
<accession>A0A0P7BV28</accession>
<protein>
    <recommendedName>
        <fullName evidence="4 6">dTDP-4-dehydrorhamnose reductase</fullName>
        <ecNumber evidence="3 6">1.1.1.133</ecNumber>
    </recommendedName>
</protein>
<dbReference type="PANTHER" id="PTHR10491">
    <property type="entry name" value="DTDP-4-DEHYDRORHAMNOSE REDUCTASE"/>
    <property type="match status" value="1"/>
</dbReference>
<keyword evidence="9" id="KW-1185">Reference proteome</keyword>
<evidence type="ECO:0000256" key="4">
    <source>
        <dbReference type="ARBA" id="ARBA00017099"/>
    </source>
</evidence>
<proteinExistence type="inferred from homology"/>
<dbReference type="Pfam" id="PF04321">
    <property type="entry name" value="RmlD_sub_bind"/>
    <property type="match status" value="1"/>
</dbReference>
<dbReference type="OrthoDB" id="9803892at2"/>
<dbReference type="SUPFAM" id="SSF51735">
    <property type="entry name" value="NAD(P)-binding Rossmann-fold domains"/>
    <property type="match status" value="1"/>
</dbReference>
<dbReference type="UniPathway" id="UPA00124"/>
<dbReference type="GO" id="GO:0019305">
    <property type="term" value="P:dTDP-rhamnose biosynthetic process"/>
    <property type="evidence" value="ECO:0007669"/>
    <property type="project" value="UniProtKB-UniPathway"/>
</dbReference>
<keyword evidence="6" id="KW-0560">Oxidoreductase</keyword>
<dbReference type="STRING" id="1605367.AFM12_08020"/>
<dbReference type="Gene3D" id="3.90.25.10">
    <property type="entry name" value="UDP-galactose 4-epimerase, domain 1"/>
    <property type="match status" value="1"/>
</dbReference>
<evidence type="ECO:0000313" key="8">
    <source>
        <dbReference type="EMBL" id="KPM48554.1"/>
    </source>
</evidence>
<dbReference type="AlphaFoldDB" id="A0A0P7BV28"/>
<evidence type="ECO:0000256" key="6">
    <source>
        <dbReference type="RuleBase" id="RU364082"/>
    </source>
</evidence>
<comment type="caution">
    <text evidence="8">The sequence shown here is derived from an EMBL/GenBank/DDBJ whole genome shotgun (WGS) entry which is preliminary data.</text>
</comment>
<dbReference type="RefSeq" id="WP_082391244.1">
    <property type="nucleotide sequence ID" value="NZ_JXSZ01000006.1"/>
</dbReference>
<comment type="pathway">
    <text evidence="1 6">Carbohydrate biosynthesis; dTDP-L-rhamnose biosynthesis.</text>
</comment>
<evidence type="ECO:0000259" key="7">
    <source>
        <dbReference type="Pfam" id="PF04321"/>
    </source>
</evidence>
<dbReference type="CDD" id="cd05254">
    <property type="entry name" value="dTDP_HR_like_SDR_e"/>
    <property type="match status" value="1"/>
</dbReference>
<dbReference type="GO" id="GO:0005829">
    <property type="term" value="C:cytosol"/>
    <property type="evidence" value="ECO:0007669"/>
    <property type="project" value="TreeGrafter"/>
</dbReference>